<keyword evidence="7 9" id="KW-0811">Translocation</keyword>
<evidence type="ECO:0000313" key="15">
    <source>
        <dbReference type="EMBL" id="OAG67647.1"/>
    </source>
</evidence>
<dbReference type="InterPro" id="IPR054384">
    <property type="entry name" value="SecDF_P1_head"/>
</dbReference>
<feature type="domain" description="SecD export protein N-terminal TM" evidence="11">
    <location>
        <begin position="3"/>
        <end position="102"/>
    </location>
</feature>
<dbReference type="InterPro" id="IPR027398">
    <property type="entry name" value="SecD-TM"/>
</dbReference>
<evidence type="ECO:0000256" key="6">
    <source>
        <dbReference type="ARBA" id="ARBA00022989"/>
    </source>
</evidence>
<accession>A0A1A9MDC9</accession>
<dbReference type="GO" id="GO:0006605">
    <property type="term" value="P:protein targeting"/>
    <property type="evidence" value="ECO:0007669"/>
    <property type="project" value="UniProtKB-UniRule"/>
</dbReference>
<comment type="subunit">
    <text evidence="9">Forms a complex with SecF. Part of the essential Sec protein translocation apparatus which comprises SecA, SecYEG and auxiliary proteins SecDF-YajC and YidC.</text>
</comment>
<dbReference type="Gene3D" id="3.30.70.3400">
    <property type="match status" value="2"/>
</dbReference>
<gene>
    <name evidence="9 14" type="primary">secD</name>
    <name evidence="15" type="ORF">A7D17_16460</name>
    <name evidence="14" type="ORF">VB146_14640</name>
</gene>
<keyword evidence="6 9" id="KW-1133">Transmembrane helix</keyword>
<organism evidence="15 16">
    <name type="scientific">Xanthomonas floridensis</name>
    <dbReference type="NCBI Taxonomy" id="1843580"/>
    <lineage>
        <taxon>Bacteria</taxon>
        <taxon>Pseudomonadati</taxon>
        <taxon>Pseudomonadota</taxon>
        <taxon>Gammaproteobacteria</taxon>
        <taxon>Lysobacterales</taxon>
        <taxon>Lysobacteraceae</taxon>
        <taxon>Xanthomonas</taxon>
    </lineage>
</organism>
<sequence length="614" mass="65667">MLEFPRWKYFLILLVLAVSALYALPNIYQKDPSVQITASRGAQLDDALRSRIDGELKGAGITPKAVTKEGDSLMVRLPSLQAQTRANDVLRQQLGENYTVALNLASTVPEWLAKLGGKPMVLGLDLVGGVHFAMQVDQKAAVEKRIEGFAEDIRTTLRDSRIAYRAVERRGDNSIQISLGEGASADAARTALAKAQPTLTYDVSGQNIAVQVPEAELKQIASGAIEQNLTTLRNRVNALGVAEPTIQRQGEDRIVVELPGVQDTAEAKRLIGATASLEFRAVVEGNAEDAVRSGSIPPEAKVYRVRDTGAPVLLNKRALVTGDQMVSASVSNDQNGMPAVSVTLNNVAGQRMLDYTSANVGKLMSVVYIERIPTVTMVDGKEVRSVRVKEEALSPTRIAGVFGKNFQTTGLEKVEAENLAKLLKSGSLAAPMDFVEEYVIGPSLGAENVERGVTAVVYSFLFTLVFFTIYYRVFGAITSVALLFNLLIVVAVMSLFGATMTLPGFAGLALSVGLSVDANVLINERIREELRLGVPAKSAIAAGYEKAGGTILDANLTGLIVAVALYAFGTGPLKGFALTMMIGIFASMFTAITVSRALAVLIYGSRKKLKTVAI</sequence>
<dbReference type="RefSeq" id="WP_064508996.1">
    <property type="nucleotide sequence ID" value="NZ_JAYFSN010000018.1"/>
</dbReference>
<evidence type="ECO:0000256" key="3">
    <source>
        <dbReference type="ARBA" id="ARBA00022475"/>
    </source>
</evidence>
<evidence type="ECO:0000259" key="12">
    <source>
        <dbReference type="Pfam" id="PF21760"/>
    </source>
</evidence>
<dbReference type="Pfam" id="PF21760">
    <property type="entry name" value="SecD_1st"/>
    <property type="match status" value="1"/>
</dbReference>
<evidence type="ECO:0000313" key="16">
    <source>
        <dbReference type="Proteomes" id="UP000077659"/>
    </source>
</evidence>
<dbReference type="Proteomes" id="UP001303614">
    <property type="component" value="Unassembled WGS sequence"/>
</dbReference>
<reference evidence="15 16" key="1">
    <citation type="submission" date="2016-05" db="EMBL/GenBank/DDBJ databases">
        <title>Pathogenic, phenotypic and molecular characterisation of Xanthomonas nasturtii sp. nov. and Xanthomonas floridensis sp. nov., new species of Xanthomonas associated with watercress production in Florida.</title>
        <authorList>
            <person name="Vicente J.G."/>
            <person name="Rothwell S."/>
            <person name="Holub E.B."/>
            <person name="Studholme D.J."/>
        </authorList>
    </citation>
    <scope>NUCLEOTIDE SEQUENCE [LARGE SCALE GENOMIC DNA]</scope>
    <source>
        <strain evidence="15 16">WHRI 8848</strain>
    </source>
</reference>
<dbReference type="FunFam" id="3.30.70.3400:FF:000003">
    <property type="entry name" value="Preprotein translocase subunit SecD"/>
    <property type="match status" value="1"/>
</dbReference>
<evidence type="ECO:0000256" key="9">
    <source>
        <dbReference type="HAMAP-Rule" id="MF_01463"/>
    </source>
</evidence>
<keyword evidence="5 9" id="KW-0653">Protein transport</keyword>
<dbReference type="GO" id="GO:0043952">
    <property type="term" value="P:protein transport by the Sec complex"/>
    <property type="evidence" value="ECO:0007669"/>
    <property type="project" value="UniProtKB-UniRule"/>
</dbReference>
<dbReference type="Pfam" id="PF07549">
    <property type="entry name" value="Sec_GG"/>
    <property type="match status" value="1"/>
</dbReference>
<dbReference type="EMBL" id="LXNG01000015">
    <property type="protein sequence ID" value="OAG67647.1"/>
    <property type="molecule type" value="Genomic_DNA"/>
</dbReference>
<evidence type="ECO:0000256" key="7">
    <source>
        <dbReference type="ARBA" id="ARBA00023010"/>
    </source>
</evidence>
<dbReference type="STRING" id="1843580.A7D17_16460"/>
<feature type="transmembrane region" description="Helical" evidence="9">
    <location>
        <begin position="455"/>
        <end position="473"/>
    </location>
</feature>
<feature type="domain" description="Protein translocase subunit SecDF P1" evidence="12">
    <location>
        <begin position="225"/>
        <end position="282"/>
    </location>
</feature>
<evidence type="ECO:0000259" key="13">
    <source>
        <dbReference type="Pfam" id="PF22599"/>
    </source>
</evidence>
<dbReference type="Gene3D" id="3.30.1360.200">
    <property type="match status" value="1"/>
</dbReference>
<dbReference type="Gene3D" id="3.30.70.260">
    <property type="match status" value="1"/>
</dbReference>
<dbReference type="Proteomes" id="UP000077659">
    <property type="component" value="Unassembled WGS sequence"/>
</dbReference>
<dbReference type="InterPro" id="IPR022646">
    <property type="entry name" value="SecD/SecF_CS"/>
</dbReference>
<evidence type="ECO:0000313" key="14">
    <source>
        <dbReference type="EMBL" id="MEA5125063.1"/>
    </source>
</evidence>
<feature type="domain" description="SecDF P1 head subdomain" evidence="13">
    <location>
        <begin position="301"/>
        <end position="430"/>
    </location>
</feature>
<comment type="function">
    <text evidence="9">Part of the Sec protein translocase complex. Interacts with the SecYEG preprotein conducting channel. SecDF uses the proton motive force (PMF) to complete protein translocation after the ATP-dependent function of SecA.</text>
</comment>
<evidence type="ECO:0000313" key="17">
    <source>
        <dbReference type="Proteomes" id="UP001303614"/>
    </source>
</evidence>
<dbReference type="Pfam" id="PF22599">
    <property type="entry name" value="SecDF_P1_head"/>
    <property type="match status" value="1"/>
</dbReference>
<protein>
    <recommendedName>
        <fullName evidence="9">Protein translocase subunit SecD</fullName>
    </recommendedName>
</protein>
<evidence type="ECO:0000256" key="8">
    <source>
        <dbReference type="ARBA" id="ARBA00023136"/>
    </source>
</evidence>
<dbReference type="GO" id="GO:0065002">
    <property type="term" value="P:intracellular protein transmembrane transport"/>
    <property type="evidence" value="ECO:0007669"/>
    <property type="project" value="UniProtKB-UniRule"/>
</dbReference>
<feature type="transmembrane region" description="Helical" evidence="9">
    <location>
        <begin position="575"/>
        <end position="603"/>
    </location>
</feature>
<evidence type="ECO:0000259" key="11">
    <source>
        <dbReference type="Pfam" id="PF13721"/>
    </source>
</evidence>
<dbReference type="InterPro" id="IPR022813">
    <property type="entry name" value="SecD/SecF_arch_bac"/>
</dbReference>
<dbReference type="SUPFAM" id="SSF82866">
    <property type="entry name" value="Multidrug efflux transporter AcrB transmembrane domain"/>
    <property type="match status" value="1"/>
</dbReference>
<dbReference type="NCBIfam" id="TIGR01129">
    <property type="entry name" value="secD"/>
    <property type="match status" value="1"/>
</dbReference>
<evidence type="ECO:0000256" key="4">
    <source>
        <dbReference type="ARBA" id="ARBA00022692"/>
    </source>
</evidence>
<evidence type="ECO:0000256" key="5">
    <source>
        <dbReference type="ARBA" id="ARBA00022927"/>
    </source>
</evidence>
<dbReference type="FunFam" id="1.20.1640.10:FF:000004">
    <property type="entry name" value="Protein translocase subunit SecD"/>
    <property type="match status" value="1"/>
</dbReference>
<dbReference type="InterPro" id="IPR005791">
    <property type="entry name" value="SecD"/>
</dbReference>
<evidence type="ECO:0000256" key="1">
    <source>
        <dbReference type="ARBA" id="ARBA00004651"/>
    </source>
</evidence>
<feature type="transmembrane region" description="Helical" evidence="9">
    <location>
        <begin position="551"/>
        <end position="569"/>
    </location>
</feature>
<comment type="subcellular location">
    <subcellularLocation>
        <location evidence="1 9">Cell membrane</location>
        <topology evidence="1 9">Multi-pass membrane protein</topology>
    </subcellularLocation>
</comment>
<dbReference type="HAMAP" id="MF_01463_B">
    <property type="entry name" value="SecD_B"/>
    <property type="match status" value="1"/>
</dbReference>
<keyword evidence="2 9" id="KW-0813">Transport</keyword>
<dbReference type="NCBIfam" id="TIGR00916">
    <property type="entry name" value="2A0604s01"/>
    <property type="match status" value="1"/>
</dbReference>
<keyword evidence="4 9" id="KW-0812">Transmembrane</keyword>
<dbReference type="Gene3D" id="1.20.1640.10">
    <property type="entry name" value="Multidrug efflux transporter AcrB transmembrane domain"/>
    <property type="match status" value="1"/>
</dbReference>
<dbReference type="OrthoDB" id="9805019at2"/>
<dbReference type="Pfam" id="PF02355">
    <property type="entry name" value="SecD_SecF_C"/>
    <property type="match status" value="1"/>
</dbReference>
<comment type="caution">
    <text evidence="15">The sequence shown here is derived from an EMBL/GenBank/DDBJ whole genome shotgun (WGS) entry which is preliminary data.</text>
</comment>
<dbReference type="PANTHER" id="PTHR30081">
    <property type="entry name" value="PROTEIN-EXPORT MEMBRANE PROTEIN SEC"/>
    <property type="match status" value="1"/>
</dbReference>
<keyword evidence="17" id="KW-1185">Reference proteome</keyword>
<dbReference type="GO" id="GO:0015450">
    <property type="term" value="F:protein-transporting ATPase activity"/>
    <property type="evidence" value="ECO:0007669"/>
    <property type="project" value="InterPro"/>
</dbReference>
<comment type="similarity">
    <text evidence="9">Belongs to the SecD/SecF family. SecD subfamily.</text>
</comment>
<reference evidence="14 17" key="2">
    <citation type="submission" date="2023-12" db="EMBL/GenBank/DDBJ databases">
        <title>Genome sequencing of Xanthomonas floridensis.</title>
        <authorList>
            <person name="Greer S."/>
            <person name="Harrison J."/>
            <person name="Grant M."/>
            <person name="Vicente J."/>
            <person name="Studholme D."/>
        </authorList>
    </citation>
    <scope>NUCLEOTIDE SEQUENCE [LARGE SCALE GENOMIC DNA]</scope>
    <source>
        <strain evidence="14 17">WHRI 8848</strain>
    </source>
</reference>
<keyword evidence="3 9" id="KW-1003">Cell membrane</keyword>
<evidence type="ECO:0000259" key="10">
    <source>
        <dbReference type="Pfam" id="PF02355"/>
    </source>
</evidence>
<dbReference type="InterPro" id="IPR048631">
    <property type="entry name" value="SecD_1st"/>
</dbReference>
<dbReference type="EMBL" id="JAYFSO010000019">
    <property type="protein sequence ID" value="MEA5125063.1"/>
    <property type="molecule type" value="Genomic_DNA"/>
</dbReference>
<dbReference type="InterPro" id="IPR055344">
    <property type="entry name" value="SecD_SecF_C_bact"/>
</dbReference>
<comment type="caution">
    <text evidence="9">Lacks conserved residue(s) required for the propagation of feature annotation.</text>
</comment>
<dbReference type="GO" id="GO:0005886">
    <property type="term" value="C:plasma membrane"/>
    <property type="evidence" value="ECO:0007669"/>
    <property type="project" value="UniProtKB-SubCell"/>
</dbReference>
<dbReference type="AlphaFoldDB" id="A0A1A9MDC9"/>
<name>A0A1A9MDC9_9XANT</name>
<dbReference type="InterPro" id="IPR048634">
    <property type="entry name" value="SecD_SecF_C"/>
</dbReference>
<dbReference type="PANTHER" id="PTHR30081:SF1">
    <property type="entry name" value="PROTEIN TRANSLOCASE SUBUNIT SECD"/>
    <property type="match status" value="1"/>
</dbReference>
<feature type="transmembrane region" description="Helical" evidence="9">
    <location>
        <begin position="480"/>
        <end position="498"/>
    </location>
</feature>
<evidence type="ECO:0000256" key="2">
    <source>
        <dbReference type="ARBA" id="ARBA00022448"/>
    </source>
</evidence>
<dbReference type="Pfam" id="PF13721">
    <property type="entry name" value="SecD-TM1"/>
    <property type="match status" value="1"/>
</dbReference>
<keyword evidence="8 9" id="KW-0472">Membrane</keyword>
<proteinExistence type="inferred from homology"/>
<feature type="domain" description="Protein export membrane protein SecD/SecF C-terminal" evidence="10">
    <location>
        <begin position="434"/>
        <end position="602"/>
    </location>
</feature>